<dbReference type="PANTHER" id="PTHR45691">
    <property type="entry name" value="PROTEIN DIAPHANOUS"/>
    <property type="match status" value="1"/>
</dbReference>
<evidence type="ECO:0000256" key="3">
    <source>
        <dbReference type="SAM" id="Coils"/>
    </source>
</evidence>
<dbReference type="GO" id="GO:0031267">
    <property type="term" value="F:small GTPase binding"/>
    <property type="evidence" value="ECO:0007669"/>
    <property type="project" value="InterPro"/>
</dbReference>
<dbReference type="PROSITE" id="PS51232">
    <property type="entry name" value="GBD_FH3"/>
    <property type="match status" value="1"/>
</dbReference>
<dbReference type="Pfam" id="PF06371">
    <property type="entry name" value="Drf_GBD"/>
    <property type="match status" value="2"/>
</dbReference>
<dbReference type="InterPro" id="IPR042201">
    <property type="entry name" value="FH2_Formin_sf"/>
</dbReference>
<keyword evidence="2 3" id="KW-0175">Coiled coil</keyword>
<dbReference type="SUPFAM" id="SSF81995">
    <property type="entry name" value="beta-sandwich domain of Sec23/24"/>
    <property type="match status" value="1"/>
</dbReference>
<dbReference type="Pfam" id="PF02181">
    <property type="entry name" value="FH2"/>
    <property type="match status" value="1"/>
</dbReference>
<dbReference type="SUPFAM" id="SSF48371">
    <property type="entry name" value="ARM repeat"/>
    <property type="match status" value="1"/>
</dbReference>
<dbReference type="GO" id="GO:0003779">
    <property type="term" value="F:actin binding"/>
    <property type="evidence" value="ECO:0007669"/>
    <property type="project" value="InterPro"/>
</dbReference>
<protein>
    <recommendedName>
        <fullName evidence="9">Diaphanous</fullName>
    </recommendedName>
</protein>
<dbReference type="SMART" id="SM01140">
    <property type="entry name" value="Drf_GBD"/>
    <property type="match status" value="1"/>
</dbReference>
<feature type="compositionally biased region" description="Basic residues" evidence="4">
    <location>
        <begin position="1082"/>
        <end position="1092"/>
    </location>
</feature>
<proteinExistence type="inferred from homology"/>
<feature type="region of interest" description="Disordered" evidence="4">
    <location>
        <begin position="1078"/>
        <end position="1106"/>
    </location>
</feature>
<dbReference type="InterPro" id="IPR016024">
    <property type="entry name" value="ARM-type_fold"/>
</dbReference>
<evidence type="ECO:0000313" key="7">
    <source>
        <dbReference type="EMBL" id="KAH3839937.1"/>
    </source>
</evidence>
<dbReference type="InterPro" id="IPR015425">
    <property type="entry name" value="FH2_Formin"/>
</dbReference>
<reference evidence="7" key="1">
    <citation type="journal article" date="2019" name="bioRxiv">
        <title>The Genome of the Zebra Mussel, Dreissena polymorpha: A Resource for Invasive Species Research.</title>
        <authorList>
            <person name="McCartney M.A."/>
            <person name="Auch B."/>
            <person name="Kono T."/>
            <person name="Mallez S."/>
            <person name="Zhang Y."/>
            <person name="Obille A."/>
            <person name="Becker A."/>
            <person name="Abrahante J.E."/>
            <person name="Garbe J."/>
            <person name="Badalamenti J.P."/>
            <person name="Herman A."/>
            <person name="Mangelson H."/>
            <person name="Liachko I."/>
            <person name="Sullivan S."/>
            <person name="Sone E.D."/>
            <person name="Koren S."/>
            <person name="Silverstein K.A.T."/>
            <person name="Beckman K.B."/>
            <person name="Gohl D.M."/>
        </authorList>
    </citation>
    <scope>NUCLEOTIDE SEQUENCE</scope>
    <source>
        <strain evidence="7">Duluth1</strain>
        <tissue evidence="7">Whole animal</tissue>
    </source>
</reference>
<evidence type="ECO:0000256" key="4">
    <source>
        <dbReference type="SAM" id="MobiDB-lite"/>
    </source>
</evidence>
<feature type="domain" description="FH2" evidence="6">
    <location>
        <begin position="807"/>
        <end position="1213"/>
    </location>
</feature>
<gene>
    <name evidence="7" type="ORF">DPMN_113377</name>
</gene>
<dbReference type="Pfam" id="PF06367">
    <property type="entry name" value="Drf_FH3"/>
    <property type="match status" value="1"/>
</dbReference>
<evidence type="ECO:0000256" key="2">
    <source>
        <dbReference type="ARBA" id="ARBA00023054"/>
    </source>
</evidence>
<dbReference type="SMART" id="SM00498">
    <property type="entry name" value="FH2"/>
    <property type="match status" value="1"/>
</dbReference>
<dbReference type="Gene3D" id="1.10.238.150">
    <property type="entry name" value="Formin, FH3 diaphanous domain"/>
    <property type="match status" value="1"/>
</dbReference>
<dbReference type="GO" id="GO:0030041">
    <property type="term" value="P:actin filament polymerization"/>
    <property type="evidence" value="ECO:0007669"/>
    <property type="project" value="TreeGrafter"/>
</dbReference>
<evidence type="ECO:0000259" key="5">
    <source>
        <dbReference type="PROSITE" id="PS51232"/>
    </source>
</evidence>
<dbReference type="AlphaFoldDB" id="A0A9D4KIK3"/>
<dbReference type="EMBL" id="JAIWYP010000004">
    <property type="protein sequence ID" value="KAH3839937.1"/>
    <property type="molecule type" value="Genomic_DNA"/>
</dbReference>
<accession>A0A9D4KIK3</accession>
<dbReference type="PANTHER" id="PTHR45691:SF6">
    <property type="entry name" value="PROTEIN DIAPHANOUS"/>
    <property type="match status" value="1"/>
</dbReference>
<dbReference type="InterPro" id="IPR014768">
    <property type="entry name" value="GBD/FH3_dom"/>
</dbReference>
<reference evidence="7" key="2">
    <citation type="submission" date="2020-11" db="EMBL/GenBank/DDBJ databases">
        <authorList>
            <person name="McCartney M.A."/>
            <person name="Auch B."/>
            <person name="Kono T."/>
            <person name="Mallez S."/>
            <person name="Becker A."/>
            <person name="Gohl D.M."/>
            <person name="Silverstein K.A.T."/>
            <person name="Koren S."/>
            <person name="Bechman K.B."/>
            <person name="Herman A."/>
            <person name="Abrahante J.E."/>
            <person name="Garbe J."/>
        </authorList>
    </citation>
    <scope>NUCLEOTIDE SEQUENCE</scope>
    <source>
        <strain evidence="7">Duluth1</strain>
        <tissue evidence="7">Whole animal</tissue>
    </source>
</reference>
<evidence type="ECO:0000256" key="1">
    <source>
        <dbReference type="ARBA" id="ARBA00008214"/>
    </source>
</evidence>
<dbReference type="Gene3D" id="6.10.30.30">
    <property type="match status" value="1"/>
</dbReference>
<dbReference type="SUPFAM" id="SSF101447">
    <property type="entry name" value="Formin homology 2 domain (FH2 domain)"/>
    <property type="match status" value="1"/>
</dbReference>
<feature type="compositionally biased region" description="Pro residues" evidence="4">
    <location>
        <begin position="714"/>
        <end position="791"/>
    </location>
</feature>
<keyword evidence="8" id="KW-1185">Reference proteome</keyword>
<dbReference type="InterPro" id="IPR010473">
    <property type="entry name" value="GTPase-bd"/>
</dbReference>
<dbReference type="Gene3D" id="1.20.58.2220">
    <property type="entry name" value="Formin, FH2 domain"/>
    <property type="match status" value="1"/>
</dbReference>
<dbReference type="InterPro" id="IPR010472">
    <property type="entry name" value="FH3_dom"/>
</dbReference>
<dbReference type="GO" id="GO:0005884">
    <property type="term" value="C:actin filament"/>
    <property type="evidence" value="ECO:0007669"/>
    <property type="project" value="TreeGrafter"/>
</dbReference>
<dbReference type="InterPro" id="IPR011989">
    <property type="entry name" value="ARM-like"/>
</dbReference>
<feature type="region of interest" description="Disordered" evidence="4">
    <location>
        <begin position="1168"/>
        <end position="1213"/>
    </location>
</feature>
<comment type="similarity">
    <text evidence="1">Belongs to the formin homology family. Diaphanous subfamily.</text>
</comment>
<feature type="region of interest" description="Disordered" evidence="4">
    <location>
        <begin position="705"/>
        <end position="817"/>
    </location>
</feature>
<name>A0A9D4KIK3_DREPO</name>
<dbReference type="PROSITE" id="PS51444">
    <property type="entry name" value="FH2"/>
    <property type="match status" value="1"/>
</dbReference>
<evidence type="ECO:0008006" key="9">
    <source>
        <dbReference type="Google" id="ProtNLM"/>
    </source>
</evidence>
<feature type="coiled-coil region" evidence="3">
    <location>
        <begin position="629"/>
        <end position="663"/>
    </location>
</feature>
<comment type="caution">
    <text evidence="7">The sequence shown here is derived from an EMBL/GenBank/DDBJ whole genome shotgun (WGS) entry which is preliminary data.</text>
</comment>
<dbReference type="Gene3D" id="1.25.10.10">
    <property type="entry name" value="Leucine-rich Repeat Variant"/>
    <property type="match status" value="2"/>
</dbReference>
<feature type="domain" description="GBD/FH3" evidence="5">
    <location>
        <begin position="1"/>
        <end position="583"/>
    </location>
</feature>
<dbReference type="Gene3D" id="1.10.20.40">
    <property type="entry name" value="Formin, diaphanous GTPase-binding domain"/>
    <property type="match status" value="1"/>
</dbReference>
<dbReference type="Proteomes" id="UP000828390">
    <property type="component" value="Unassembled WGS sequence"/>
</dbReference>
<evidence type="ECO:0000259" key="6">
    <source>
        <dbReference type="PROSITE" id="PS51444"/>
    </source>
</evidence>
<organism evidence="7 8">
    <name type="scientific">Dreissena polymorpha</name>
    <name type="common">Zebra mussel</name>
    <name type="synonym">Mytilus polymorpha</name>
    <dbReference type="NCBI Taxonomy" id="45954"/>
    <lineage>
        <taxon>Eukaryota</taxon>
        <taxon>Metazoa</taxon>
        <taxon>Spiralia</taxon>
        <taxon>Lophotrochozoa</taxon>
        <taxon>Mollusca</taxon>
        <taxon>Bivalvia</taxon>
        <taxon>Autobranchia</taxon>
        <taxon>Heteroconchia</taxon>
        <taxon>Euheterodonta</taxon>
        <taxon>Imparidentia</taxon>
        <taxon>Neoheterodontei</taxon>
        <taxon>Myida</taxon>
        <taxon>Dreissenoidea</taxon>
        <taxon>Dreissenidae</taxon>
        <taxon>Dreissena</taxon>
    </lineage>
</organism>
<dbReference type="InterPro" id="IPR044933">
    <property type="entry name" value="DIA_GBD_sf"/>
</dbReference>
<evidence type="ECO:0000313" key="8">
    <source>
        <dbReference type="Proteomes" id="UP000828390"/>
    </source>
</evidence>
<dbReference type="InterPro" id="IPR051412">
    <property type="entry name" value="Formin_Homology_Diaphanous_sf"/>
</dbReference>
<dbReference type="SMART" id="SM01139">
    <property type="entry name" value="Drf_FH3"/>
    <property type="match status" value="1"/>
</dbReference>
<sequence length="1213" mass="133597">MNLTNEKKAPLRDRDLKFKRTMLEMHYKAPVGGELDTPASFVAELRNADLKGEKRLRVLESLRVSLTSNPVSWVQDFGEAGLKAILRNLTYCCDSVKNESPPLPASKAHIVYGLYDAVVMQGKAHIVYGLYDAVVSKAHKVYGLYDAVVSKAHIVYGLYDAVVSKAHIVYGLYDAVVSKAHIVYGLYDAVVSKAHIVYGLYDAVVSKAHIVYGLYDAVVSKAHIVYGLYDAVVSKAHIVYGLYDAVVSKAHIVYGLYDAVVSKAHIVYGLYDAVVSKAHIVYGLYDAVVSKAHIVYGLYDAVVSKAHIVYGLYDAVVSKAHIVYGLYDAVVSKAHIVFGLYDAVVERKATYECVRCLKAYMNNSFGLMEIIKHEEALTILSRTMDPMDITTMLEAVRLLAAVCLVPPNGHKKALEGITTCGEIRGQERFVPIIMGLGMRDNEPMQVACIQLVNALVSTPDDLDFRCHLRNEFMRTGLIDLLPTLDTPGDNELQTHLSIFHEHTDEDYDEFSHRYENARIEFDDPEQCFQLINNTVRDTVAGPYFLSILQHLLCVRDDLYARPQFYKLIEECVTQIVLHRNGFDPDFRKPRFEIDVNYLLDNLTEKSKFEDNEVSIVEINSKLETALTAKQESEAKVVTMETKIKTYEAELAALKEKMKVEQKNALEGKLAQAQAPKTVNVVCLKCEAASKSLSSDVIKDGVGSQISSVINKGPGGPPPPPPPPPPPGGAPPAPPPPPFPGGPPPPPPPPGGPGIPRPPPPPGGGPPPPPPPPGMGGPPGPPPPPGFAPPPAFGMSPVSKGLPHGMKPKKKYEVKQPMKRANWKKVEAKQLDKNSFWVVAREDKFESDDIFLELQTNFSTKAAPVNVTSEQNQDKPVKKGKELKVLDPKSGQNLSILLGSIKVPYKELHRRIIEMDEENLTAGMVEQLLKYMPDQEALNKLAGLQDQYDSLAEPEQFCVVISSIKKVMPRLNAMLFKMRFAENINDIKPDLVNSREACEEVKSSNKFQRMLELILLVGNYLNTGSRNEQSIGFDINFLAKLGNTKAQDGKTTLLHFLANVTETKYPDILNFHEELSHLDKASRAGRRRTSISRKRNEPPSDVDYPVTPLVKDDQRFCQSLGTGQDGVVVSRSSSDLMTHTMHTGDIDHGTTGSMSDHMAAAILRSLSGDVTGHNMTGRSPVRSPVMSPVRSGHVTGPVTGPVRSPVRSGHRSGH</sequence>